<comment type="caution">
    <text evidence="1">The sequence shown here is derived from an EMBL/GenBank/DDBJ whole genome shotgun (WGS) entry which is preliminary data.</text>
</comment>
<reference evidence="1" key="1">
    <citation type="submission" date="2021-06" db="EMBL/GenBank/DDBJ databases">
        <authorList>
            <person name="Kallberg Y."/>
            <person name="Tangrot J."/>
            <person name="Rosling A."/>
        </authorList>
    </citation>
    <scope>NUCLEOTIDE SEQUENCE</scope>
    <source>
        <strain evidence="1">28 12/20/2015</strain>
    </source>
</reference>
<feature type="non-terminal residue" evidence="1">
    <location>
        <position position="1"/>
    </location>
</feature>
<evidence type="ECO:0000313" key="2">
    <source>
        <dbReference type="Proteomes" id="UP000789366"/>
    </source>
</evidence>
<name>A0ACA9QUN3_9GLOM</name>
<dbReference type="Proteomes" id="UP000789366">
    <property type="component" value="Unassembled WGS sequence"/>
</dbReference>
<accession>A0ACA9QUN3</accession>
<organism evidence="1 2">
    <name type="scientific">Cetraspora pellucida</name>
    <dbReference type="NCBI Taxonomy" id="1433469"/>
    <lineage>
        <taxon>Eukaryota</taxon>
        <taxon>Fungi</taxon>
        <taxon>Fungi incertae sedis</taxon>
        <taxon>Mucoromycota</taxon>
        <taxon>Glomeromycotina</taxon>
        <taxon>Glomeromycetes</taxon>
        <taxon>Diversisporales</taxon>
        <taxon>Gigasporaceae</taxon>
        <taxon>Cetraspora</taxon>
    </lineage>
</organism>
<sequence length="46" mass="5601">DNYFDYIHARSLVTYFNDHEWENYVIPELTRILKPGGYLECFDDEV</sequence>
<gene>
    <name evidence="1" type="ORF">SPELUC_LOCUS15395</name>
</gene>
<dbReference type="EMBL" id="CAJVPW010050630">
    <property type="protein sequence ID" value="CAG8765102.1"/>
    <property type="molecule type" value="Genomic_DNA"/>
</dbReference>
<keyword evidence="2" id="KW-1185">Reference proteome</keyword>
<protein>
    <submittedName>
        <fullName evidence="1">12365_t:CDS:1</fullName>
    </submittedName>
</protein>
<feature type="non-terminal residue" evidence="1">
    <location>
        <position position="46"/>
    </location>
</feature>
<evidence type="ECO:0000313" key="1">
    <source>
        <dbReference type="EMBL" id="CAG8765102.1"/>
    </source>
</evidence>
<proteinExistence type="predicted"/>